<keyword evidence="6 11" id="KW-1133">Transmembrane helix</keyword>
<dbReference type="InterPro" id="IPR026906">
    <property type="entry name" value="LRR_5"/>
</dbReference>
<dbReference type="GO" id="GO:0005886">
    <property type="term" value="C:plasma membrane"/>
    <property type="evidence" value="ECO:0007669"/>
    <property type="project" value="TreeGrafter"/>
</dbReference>
<evidence type="ECO:0000313" key="16">
    <source>
        <dbReference type="Proteomes" id="UP000007303"/>
    </source>
</evidence>
<dbReference type="Pfam" id="PF13855">
    <property type="entry name" value="LRR_8"/>
    <property type="match status" value="2"/>
</dbReference>
<evidence type="ECO:0000313" key="14">
    <source>
        <dbReference type="EMBL" id="CAF99355.1"/>
    </source>
</evidence>
<dbReference type="InterPro" id="IPR050541">
    <property type="entry name" value="LRR_TM_domain-containing"/>
</dbReference>
<keyword evidence="10" id="KW-0393">Immunoglobulin domain</keyword>
<dbReference type="GeneTree" id="ENSGT00940000154996"/>
<dbReference type="SMART" id="SM00409">
    <property type="entry name" value="IG"/>
    <property type="match status" value="1"/>
</dbReference>
<dbReference type="InterPro" id="IPR007110">
    <property type="entry name" value="Ig-like_dom"/>
</dbReference>
<dbReference type="Pfam" id="PF07679">
    <property type="entry name" value="I-set"/>
    <property type="match status" value="1"/>
</dbReference>
<dbReference type="PROSITE" id="PS50835">
    <property type="entry name" value="IG_LIKE"/>
    <property type="match status" value="1"/>
</dbReference>
<dbReference type="OrthoDB" id="1055097at2759"/>
<dbReference type="SMART" id="SM00369">
    <property type="entry name" value="LRR_TYP"/>
    <property type="match status" value="9"/>
</dbReference>
<dbReference type="SUPFAM" id="SSF52058">
    <property type="entry name" value="L domain-like"/>
    <property type="match status" value="1"/>
</dbReference>
<dbReference type="PROSITE" id="PS51450">
    <property type="entry name" value="LRR"/>
    <property type="match status" value="1"/>
</dbReference>
<proteinExistence type="predicted"/>
<dbReference type="InterPro" id="IPR003599">
    <property type="entry name" value="Ig_sub"/>
</dbReference>
<dbReference type="FunFam" id="3.80.10.10:FF:000014">
    <property type="entry name" value="Leucine-rich repeat and immunoglobulin-like domain-containing nogo receptor-interacting protein 1"/>
    <property type="match status" value="1"/>
</dbReference>
<evidence type="ECO:0000256" key="4">
    <source>
        <dbReference type="ARBA" id="ARBA00022729"/>
    </source>
</evidence>
<dbReference type="HOGENOM" id="CLU_000288_18_24_1"/>
<dbReference type="KEGG" id="tng:GSTEN00017384G001"/>
<organism evidence="14">
    <name type="scientific">Tetraodon nigroviridis</name>
    <name type="common">Spotted green pufferfish</name>
    <name type="synonym">Chelonodon nigroviridis</name>
    <dbReference type="NCBI Taxonomy" id="99883"/>
    <lineage>
        <taxon>Eukaryota</taxon>
        <taxon>Metazoa</taxon>
        <taxon>Chordata</taxon>
        <taxon>Craniata</taxon>
        <taxon>Vertebrata</taxon>
        <taxon>Euteleostomi</taxon>
        <taxon>Actinopterygii</taxon>
        <taxon>Neopterygii</taxon>
        <taxon>Teleostei</taxon>
        <taxon>Neoteleostei</taxon>
        <taxon>Acanthomorphata</taxon>
        <taxon>Eupercaria</taxon>
        <taxon>Tetraodontiformes</taxon>
        <taxon>Tetradontoidea</taxon>
        <taxon>Tetraodontidae</taxon>
        <taxon>Tetraodon</taxon>
    </lineage>
</organism>
<protein>
    <submittedName>
        <fullName evidence="14">(spotted green pufferfish) hypothetical protein</fullName>
    </submittedName>
    <submittedName>
        <fullName evidence="15">Leucine rich repeat and Ig domain containing 4a</fullName>
    </submittedName>
</protein>
<feature type="signal peptide" evidence="12">
    <location>
        <begin position="1"/>
        <end position="27"/>
    </location>
</feature>
<dbReference type="Pfam" id="PF13306">
    <property type="entry name" value="LRR_5"/>
    <property type="match status" value="1"/>
</dbReference>
<dbReference type="STRING" id="99883.ENSTNIP00000012020"/>
<keyword evidence="2" id="KW-0433">Leucine-rich repeat</keyword>
<evidence type="ECO:0000256" key="3">
    <source>
        <dbReference type="ARBA" id="ARBA00022692"/>
    </source>
</evidence>
<dbReference type="InterPro" id="IPR003591">
    <property type="entry name" value="Leu-rich_rpt_typical-subtyp"/>
</dbReference>
<dbReference type="Ensembl" id="ENSTNIT00000012210.1">
    <property type="protein sequence ID" value="ENSTNIP00000012020.1"/>
    <property type="gene ID" value="ENSTNIG00000009159.1"/>
</dbReference>
<evidence type="ECO:0000256" key="9">
    <source>
        <dbReference type="ARBA" id="ARBA00023180"/>
    </source>
</evidence>
<dbReference type="AlphaFoldDB" id="Q4SJ27"/>
<accession>Q4SJ27</accession>
<dbReference type="InterPro" id="IPR036179">
    <property type="entry name" value="Ig-like_dom_sf"/>
</dbReference>
<gene>
    <name evidence="14" type="ORF">GSTENG00017384001</name>
</gene>
<dbReference type="InterPro" id="IPR003598">
    <property type="entry name" value="Ig_sub2"/>
</dbReference>
<dbReference type="InterPro" id="IPR001611">
    <property type="entry name" value="Leu-rich_rpt"/>
</dbReference>
<keyword evidence="8" id="KW-1015">Disulfide bond</keyword>
<dbReference type="SUPFAM" id="SSF48726">
    <property type="entry name" value="Immunoglobulin"/>
    <property type="match status" value="1"/>
</dbReference>
<keyword evidence="3 11" id="KW-0812">Transmembrane</keyword>
<evidence type="ECO:0000256" key="7">
    <source>
        <dbReference type="ARBA" id="ARBA00023136"/>
    </source>
</evidence>
<evidence type="ECO:0000256" key="6">
    <source>
        <dbReference type="ARBA" id="ARBA00022989"/>
    </source>
</evidence>
<dbReference type="Proteomes" id="UP000007303">
    <property type="component" value="Unassembled WGS sequence"/>
</dbReference>
<dbReference type="InterPro" id="IPR013098">
    <property type="entry name" value="Ig_I-set"/>
</dbReference>
<dbReference type="InterPro" id="IPR032675">
    <property type="entry name" value="LRR_dom_sf"/>
</dbReference>
<reference evidence="14" key="2">
    <citation type="submission" date="2004-02" db="EMBL/GenBank/DDBJ databases">
        <authorList>
            <consortium name="Genoscope"/>
            <consortium name="Whitehead Institute Centre for Genome Research"/>
        </authorList>
    </citation>
    <scope>NUCLEOTIDE SEQUENCE</scope>
</reference>
<evidence type="ECO:0000256" key="12">
    <source>
        <dbReference type="SAM" id="SignalP"/>
    </source>
</evidence>
<keyword evidence="16" id="KW-1185">Reference proteome</keyword>
<evidence type="ECO:0000259" key="13">
    <source>
        <dbReference type="PROSITE" id="PS50835"/>
    </source>
</evidence>
<dbReference type="EMBL" id="CAAE01014577">
    <property type="protein sequence ID" value="CAF99355.1"/>
    <property type="molecule type" value="Genomic_DNA"/>
</dbReference>
<evidence type="ECO:0000256" key="1">
    <source>
        <dbReference type="ARBA" id="ARBA00004479"/>
    </source>
</evidence>
<comment type="subcellular location">
    <subcellularLocation>
        <location evidence="1">Membrane</location>
        <topology evidence="1">Single-pass type I membrane protein</topology>
    </subcellularLocation>
</comment>
<keyword evidence="4 12" id="KW-0732">Signal</keyword>
<feature type="chain" id="PRO_5014105078" evidence="12">
    <location>
        <begin position="28"/>
        <end position="603"/>
    </location>
</feature>
<dbReference type="Gene3D" id="3.80.10.10">
    <property type="entry name" value="Ribonuclease Inhibitor"/>
    <property type="match status" value="1"/>
</dbReference>
<evidence type="ECO:0000313" key="15">
    <source>
        <dbReference type="Ensembl" id="ENSTNIP00000012020.1"/>
    </source>
</evidence>
<dbReference type="Gene3D" id="2.60.40.10">
    <property type="entry name" value="Immunoglobulins"/>
    <property type="match status" value="1"/>
</dbReference>
<dbReference type="SMART" id="SM00408">
    <property type="entry name" value="IGc2"/>
    <property type="match status" value="1"/>
</dbReference>
<reference evidence="15" key="3">
    <citation type="submission" date="2025-05" db="UniProtKB">
        <authorList>
            <consortium name="Ensembl"/>
        </authorList>
    </citation>
    <scope>IDENTIFICATION</scope>
</reference>
<dbReference type="OMA" id="PITYIHG"/>
<evidence type="ECO:0000256" key="10">
    <source>
        <dbReference type="ARBA" id="ARBA00023319"/>
    </source>
</evidence>
<evidence type="ECO:0000256" key="2">
    <source>
        <dbReference type="ARBA" id="ARBA00022614"/>
    </source>
</evidence>
<dbReference type="PANTHER" id="PTHR24369">
    <property type="entry name" value="ANTIGEN BSP, PUTATIVE-RELATED"/>
    <property type="match status" value="1"/>
</dbReference>
<dbReference type="InterPro" id="IPR013783">
    <property type="entry name" value="Ig-like_fold"/>
</dbReference>
<keyword evidence="9" id="KW-0325">Glycoprotein</keyword>
<reference evidence="14 16" key="1">
    <citation type="journal article" date="2004" name="Nature">
        <title>Genome duplication in the teleost fish Tetraodon nigroviridis reveals the early vertebrate proto-karyotype.</title>
        <authorList>
            <person name="Jaillon O."/>
            <person name="Aury J.-M."/>
            <person name="Brunet F."/>
            <person name="Petit J.-L."/>
            <person name="Stange-Thomann N."/>
            <person name="Mauceli E."/>
            <person name="Bouneau L."/>
            <person name="Fischer C."/>
            <person name="Ozouf-Costaz C."/>
            <person name="Bernot A."/>
            <person name="Nicaud S."/>
            <person name="Jaffe D."/>
            <person name="Fisher S."/>
            <person name="Lutfalla G."/>
            <person name="Dossat C."/>
            <person name="Segurens B."/>
            <person name="Dasilva C."/>
            <person name="Salanoubat M."/>
            <person name="Levy M."/>
            <person name="Boudet N."/>
            <person name="Castellano S."/>
            <person name="Anthouard V."/>
            <person name="Jubin C."/>
            <person name="Castelli V."/>
            <person name="Katinka M."/>
            <person name="Vacherie B."/>
            <person name="Biemont C."/>
            <person name="Skalli Z."/>
            <person name="Cattolico L."/>
            <person name="Poulain J."/>
            <person name="De Berardinis V."/>
            <person name="Cruaud C."/>
            <person name="Duprat S."/>
            <person name="Brottier P."/>
            <person name="Coutanceau J.-P."/>
            <person name="Gouzy J."/>
            <person name="Parra G."/>
            <person name="Lardier G."/>
            <person name="Chapple C."/>
            <person name="McKernan K.J."/>
            <person name="McEwan P."/>
            <person name="Bosak S."/>
            <person name="Kellis M."/>
            <person name="Volff J.-N."/>
            <person name="Guigo R."/>
            <person name="Zody M.C."/>
            <person name="Mesirov J."/>
            <person name="Lindblad-Toh K."/>
            <person name="Birren B."/>
            <person name="Nusbaum C."/>
            <person name="Kahn D."/>
            <person name="Robinson-Rechavi M."/>
            <person name="Laudet V."/>
            <person name="Schachter V."/>
            <person name="Quetier F."/>
            <person name="Saurin W."/>
            <person name="Scarpelli C."/>
            <person name="Wincker P."/>
            <person name="Lander E.S."/>
            <person name="Weissenbach J."/>
            <person name="Roest Crollius H."/>
        </authorList>
    </citation>
    <scope>NUCLEOTIDE SEQUENCE [LARGE SCALE GENOMIC DNA]</scope>
</reference>
<feature type="domain" description="Ig-like" evidence="13">
    <location>
        <begin position="411"/>
        <end position="496"/>
    </location>
</feature>
<keyword evidence="5" id="KW-0677">Repeat</keyword>
<dbReference type="FunFam" id="2.60.40.10:FF:000076">
    <property type="entry name" value="Leucine-rich repeat and Ig domain-containing 4"/>
    <property type="match status" value="1"/>
</dbReference>
<feature type="transmembrane region" description="Helical" evidence="11">
    <location>
        <begin position="536"/>
        <end position="561"/>
    </location>
</feature>
<evidence type="ECO:0000256" key="5">
    <source>
        <dbReference type="ARBA" id="ARBA00022737"/>
    </source>
</evidence>
<evidence type="ECO:0000256" key="11">
    <source>
        <dbReference type="SAM" id="Phobius"/>
    </source>
</evidence>
<keyword evidence="7 11" id="KW-0472">Membrane</keyword>
<name>Q4SJ27_TETNG</name>
<dbReference type="PANTHER" id="PTHR24369:SF213">
    <property type="entry name" value="INSULIN LIKE GROWTH FACTOR BINDING PROTEIN ACID LABILE SUBUNIT"/>
    <property type="match status" value="1"/>
</dbReference>
<sequence length="603" mass="65400">MLAGVPVRLWLCWGALSFLGTAAASEARPPCPCRCSAAPPQVNCSDGQLAAVPDALPEDTQVLNLRRNRIRTLVRQQFRTLTQLVDLDLSDNKMASIEAEAFLGLRGLLTLSLARNSLKIFPAGAFSGLPSLRTLDISDNQILVFLDSTFRDLSALQRLKAAGNDLVFVSPQAFAGLTSLQELHLDGCNLSAVPSEALAQLPGLRRFHFLCLSLKTLPSDSFRPLQRLKELLISDSPLLENLSGNGLFGLNLTSLAITRSRLDAVPYGSLQHLVYLVRLDLSYNPIACIHGGLLGGLLRLQELSLVGGSLLTVEVGAFRGLRHLRLLNVSQNLLSTLEVGVFHSAEALQALGLEKNPLACDCRLLWLVRRRQNLDFGGNAPTCSTSVQLQDWSFLDLAEVQVPGLLACRRPRILNREAQDVRVDQGHTVVLYCHADGDPRPSVAWSDPRLQPLSPNGRIRALSNGSLEVRYAQPQDSGSYLCLASNAAGNSSLAVSLRVRELPPSTNTFLRGWAAFPSAAPGVNGTQKLPLDVKTLLIATTIGVLSFFSSVSVCFVFMLFWSKSKGQIKHTATIAYVPRSAASTNKAGSGNYTETSRYTMKLI</sequence>
<evidence type="ECO:0000256" key="8">
    <source>
        <dbReference type="ARBA" id="ARBA00023157"/>
    </source>
</evidence>